<dbReference type="EMBL" id="BMPN01000017">
    <property type="protein sequence ID" value="GGJ77617.1"/>
    <property type="molecule type" value="Genomic_DNA"/>
</dbReference>
<protein>
    <recommendedName>
        <fullName evidence="4">CopG family transcriptional regulator</fullName>
    </recommendedName>
</protein>
<evidence type="ECO:0008006" key="4">
    <source>
        <dbReference type="Google" id="ProtNLM"/>
    </source>
</evidence>
<feature type="compositionally biased region" description="Basic residues" evidence="1">
    <location>
        <begin position="71"/>
        <end position="80"/>
    </location>
</feature>
<dbReference type="RefSeq" id="WP_160807688.1">
    <property type="nucleotide sequence ID" value="NZ_BMPN01000017.1"/>
</dbReference>
<evidence type="ECO:0000256" key="1">
    <source>
        <dbReference type="SAM" id="MobiDB-lite"/>
    </source>
</evidence>
<name>A0ABQ2E1J5_9BACI</name>
<keyword evidence="3" id="KW-1185">Reference proteome</keyword>
<organism evidence="2 3">
    <name type="scientific">Virgibacillus kapii</name>
    <dbReference type="NCBI Taxonomy" id="1638645"/>
    <lineage>
        <taxon>Bacteria</taxon>
        <taxon>Bacillati</taxon>
        <taxon>Bacillota</taxon>
        <taxon>Bacilli</taxon>
        <taxon>Bacillales</taxon>
        <taxon>Bacillaceae</taxon>
        <taxon>Virgibacillus</taxon>
    </lineage>
</organism>
<feature type="compositionally biased region" description="Polar residues" evidence="1">
    <location>
        <begin position="84"/>
        <end position="93"/>
    </location>
</feature>
<proteinExistence type="predicted"/>
<evidence type="ECO:0000313" key="2">
    <source>
        <dbReference type="EMBL" id="GGJ77617.1"/>
    </source>
</evidence>
<dbReference type="Proteomes" id="UP000634435">
    <property type="component" value="Unassembled WGS sequence"/>
</dbReference>
<evidence type="ECO:0000313" key="3">
    <source>
        <dbReference type="Proteomes" id="UP000634435"/>
    </source>
</evidence>
<gene>
    <name evidence="2" type="ORF">GCM10007111_43980</name>
</gene>
<accession>A0ABQ2E1J5</accession>
<feature type="region of interest" description="Disordered" evidence="1">
    <location>
        <begin position="48"/>
        <end position="93"/>
    </location>
</feature>
<comment type="caution">
    <text evidence="2">The sequence shown here is derived from an EMBL/GenBank/DDBJ whole genome shotgun (WGS) entry which is preliminary data.</text>
</comment>
<reference evidence="3" key="1">
    <citation type="journal article" date="2019" name="Int. J. Syst. Evol. Microbiol.">
        <title>The Global Catalogue of Microorganisms (GCM) 10K type strain sequencing project: providing services to taxonomists for standard genome sequencing and annotation.</title>
        <authorList>
            <consortium name="The Broad Institute Genomics Platform"/>
            <consortium name="The Broad Institute Genome Sequencing Center for Infectious Disease"/>
            <person name="Wu L."/>
            <person name="Ma J."/>
        </authorList>
    </citation>
    <scope>NUCLEOTIDE SEQUENCE [LARGE SCALE GENOMIC DNA]</scope>
    <source>
        <strain evidence="3">JCM 30071</strain>
    </source>
</reference>
<sequence>MAKEKREKERIELRLDTEKDADLIEFIDENGTTRAGFVKFVLYHYMNSIQGSNPPTTPKKESKPNSSSSNKTKKTKKKVPKLGQSFSSNDFEE</sequence>